<organism evidence="2 3">
    <name type="scientific">Clathrus columnatus</name>
    <dbReference type="NCBI Taxonomy" id="1419009"/>
    <lineage>
        <taxon>Eukaryota</taxon>
        <taxon>Fungi</taxon>
        <taxon>Dikarya</taxon>
        <taxon>Basidiomycota</taxon>
        <taxon>Agaricomycotina</taxon>
        <taxon>Agaricomycetes</taxon>
        <taxon>Phallomycetidae</taxon>
        <taxon>Phallales</taxon>
        <taxon>Clathraceae</taxon>
        <taxon>Clathrus</taxon>
    </lineage>
</organism>
<protein>
    <submittedName>
        <fullName evidence="2">Uncharacterized protein</fullName>
    </submittedName>
</protein>
<feature type="compositionally biased region" description="Acidic residues" evidence="1">
    <location>
        <begin position="314"/>
        <end position="325"/>
    </location>
</feature>
<feature type="region of interest" description="Disordered" evidence="1">
    <location>
        <begin position="314"/>
        <end position="374"/>
    </location>
</feature>
<keyword evidence="3" id="KW-1185">Reference proteome</keyword>
<feature type="compositionally biased region" description="Basic residues" evidence="1">
    <location>
        <begin position="176"/>
        <end position="188"/>
    </location>
</feature>
<feature type="compositionally biased region" description="Low complexity" evidence="1">
    <location>
        <begin position="189"/>
        <end position="206"/>
    </location>
</feature>
<feature type="region of interest" description="Disordered" evidence="1">
    <location>
        <begin position="69"/>
        <end position="125"/>
    </location>
</feature>
<feature type="region of interest" description="Disordered" evidence="1">
    <location>
        <begin position="155"/>
        <end position="212"/>
    </location>
</feature>
<evidence type="ECO:0000313" key="2">
    <source>
        <dbReference type="EMBL" id="GJJ05977.1"/>
    </source>
</evidence>
<feature type="compositionally biased region" description="Polar residues" evidence="1">
    <location>
        <begin position="330"/>
        <end position="343"/>
    </location>
</feature>
<evidence type="ECO:0000313" key="3">
    <source>
        <dbReference type="Proteomes" id="UP001050691"/>
    </source>
</evidence>
<feature type="compositionally biased region" description="Acidic residues" evidence="1">
    <location>
        <begin position="362"/>
        <end position="374"/>
    </location>
</feature>
<sequence>MSFNKLEDFTGRYGINIGQSIINAWNEHSSKPDSIDHERTRTQYELEKPGTKTFTLEKVDSTLTVTLEHPTSVPNSVPGSRSNVYNRNGEGKAKRKGKGKATAPHRAATPLTHKPQDQRELEEGEMDEFTDALMKELEVEGEKENVHLERLSMISSSRMQEEVKQKPPTALPVQQHKPKAKPSFKPKASKPIATPNASTAATSTTNGQTKKEKEMQMLIQEREGMMATEHPEEEELTFGQLSQPVVRRNPHSEPHHFELLTSPSPTPSIHHAQPTSSQVLQPPLTSQYDVMEEDDVVWDIDEDLFANEIEMVLEDDDEEEDEELEPVPMSIQSDIPTITSRPLSLTELAGGNNNTDSISDISGDDDDTLSDSSD</sequence>
<evidence type="ECO:0000256" key="1">
    <source>
        <dbReference type="SAM" id="MobiDB-lite"/>
    </source>
</evidence>
<feature type="region of interest" description="Disordered" evidence="1">
    <location>
        <begin position="246"/>
        <end position="286"/>
    </location>
</feature>
<dbReference type="AlphaFoldDB" id="A0AAV4ZXX9"/>
<reference evidence="2" key="1">
    <citation type="submission" date="2021-10" db="EMBL/GenBank/DDBJ databases">
        <title>De novo Genome Assembly of Clathrus columnatus (Basidiomycota, Fungi) Using Illumina and Nanopore Sequence Data.</title>
        <authorList>
            <person name="Ogiso-Tanaka E."/>
            <person name="Itagaki H."/>
            <person name="Hosoya T."/>
            <person name="Hosaka K."/>
        </authorList>
    </citation>
    <scope>NUCLEOTIDE SEQUENCE</scope>
    <source>
        <strain evidence="2">MO-923</strain>
    </source>
</reference>
<feature type="compositionally biased region" description="Polar residues" evidence="1">
    <location>
        <begin position="72"/>
        <end position="85"/>
    </location>
</feature>
<gene>
    <name evidence="2" type="ORF">Clacol_000164</name>
</gene>
<name>A0AAV4ZXX9_9AGAM</name>
<feature type="compositionally biased region" description="Polar residues" evidence="1">
    <location>
        <begin position="273"/>
        <end position="286"/>
    </location>
</feature>
<proteinExistence type="predicted"/>
<accession>A0AAV4ZXX9</accession>
<dbReference type="Proteomes" id="UP001050691">
    <property type="component" value="Unassembled WGS sequence"/>
</dbReference>
<dbReference type="EMBL" id="BPWL01000001">
    <property type="protein sequence ID" value="GJJ05977.1"/>
    <property type="molecule type" value="Genomic_DNA"/>
</dbReference>
<comment type="caution">
    <text evidence="2">The sequence shown here is derived from an EMBL/GenBank/DDBJ whole genome shotgun (WGS) entry which is preliminary data.</text>
</comment>